<dbReference type="AlphaFoldDB" id="X1LA69"/>
<dbReference type="GO" id="GO:0009307">
    <property type="term" value="P:DNA restriction-modification system"/>
    <property type="evidence" value="ECO:0007669"/>
    <property type="project" value="InterPro"/>
</dbReference>
<keyword evidence="3" id="KW-0949">S-adenosyl-L-methionine</keyword>
<comment type="caution">
    <text evidence="4">The sequence shown here is derived from an EMBL/GenBank/DDBJ whole genome shotgun (WGS) entry which is preliminary data.</text>
</comment>
<keyword evidence="1" id="KW-0489">Methyltransferase</keyword>
<feature type="non-terminal residue" evidence="4">
    <location>
        <position position="1"/>
    </location>
</feature>
<keyword evidence="2" id="KW-0808">Transferase</keyword>
<dbReference type="InterPro" id="IPR012327">
    <property type="entry name" value="MeTrfase_D12"/>
</dbReference>
<evidence type="ECO:0000313" key="4">
    <source>
        <dbReference type="EMBL" id="GAI02761.1"/>
    </source>
</evidence>
<evidence type="ECO:0000256" key="3">
    <source>
        <dbReference type="ARBA" id="ARBA00022691"/>
    </source>
</evidence>
<evidence type="ECO:0000256" key="1">
    <source>
        <dbReference type="ARBA" id="ARBA00022603"/>
    </source>
</evidence>
<sequence>IDLFGGTGSVSYLFKKMGKTVTYNDYLHFNYLSGVALIENSQFQLEPEDIGFILTDIEGVKYPAFVEETFEGFFFTKEENRWIDRRVKNIKLLRNFYKGKELYFKQALAFHALFQSCLVKRPFNLFHRKNLYIRLNNVERSFGNTYAWAKTFEHYYKKFSAEANSLVFSNGKGNLVTCKDVFNCKSITHL</sequence>
<gene>
    <name evidence="4" type="ORF">S06H3_18887</name>
</gene>
<protein>
    <submittedName>
        <fullName evidence="4">Uncharacterized protein</fullName>
    </submittedName>
</protein>
<organism evidence="4">
    <name type="scientific">marine sediment metagenome</name>
    <dbReference type="NCBI Taxonomy" id="412755"/>
    <lineage>
        <taxon>unclassified sequences</taxon>
        <taxon>metagenomes</taxon>
        <taxon>ecological metagenomes</taxon>
    </lineage>
</organism>
<name>X1LA69_9ZZZZ</name>
<dbReference type="EMBL" id="BARV01009605">
    <property type="protein sequence ID" value="GAI02761.1"/>
    <property type="molecule type" value="Genomic_DNA"/>
</dbReference>
<accession>X1LA69</accession>
<dbReference type="GO" id="GO:0032259">
    <property type="term" value="P:methylation"/>
    <property type="evidence" value="ECO:0007669"/>
    <property type="project" value="UniProtKB-KW"/>
</dbReference>
<evidence type="ECO:0000256" key="2">
    <source>
        <dbReference type="ARBA" id="ARBA00022679"/>
    </source>
</evidence>
<proteinExistence type="predicted"/>
<dbReference type="GO" id="GO:0009007">
    <property type="term" value="F:site-specific DNA-methyltransferase (adenine-specific) activity"/>
    <property type="evidence" value="ECO:0007669"/>
    <property type="project" value="InterPro"/>
</dbReference>
<dbReference type="Pfam" id="PF02086">
    <property type="entry name" value="MethyltransfD12"/>
    <property type="match status" value="1"/>
</dbReference>
<reference evidence="4" key="1">
    <citation type="journal article" date="2014" name="Front. Microbiol.">
        <title>High frequency of phylogenetically diverse reductive dehalogenase-homologous genes in deep subseafloor sedimentary metagenomes.</title>
        <authorList>
            <person name="Kawai M."/>
            <person name="Futagami T."/>
            <person name="Toyoda A."/>
            <person name="Takaki Y."/>
            <person name="Nishi S."/>
            <person name="Hori S."/>
            <person name="Arai W."/>
            <person name="Tsubouchi T."/>
            <person name="Morono Y."/>
            <person name="Uchiyama I."/>
            <person name="Ito T."/>
            <person name="Fujiyama A."/>
            <person name="Inagaki F."/>
            <person name="Takami H."/>
        </authorList>
    </citation>
    <scope>NUCLEOTIDE SEQUENCE</scope>
    <source>
        <strain evidence="4">Expedition CK06-06</strain>
    </source>
</reference>